<keyword evidence="2" id="KW-1185">Reference proteome</keyword>
<name>A0AAV9H2E4_9PEZI</name>
<reference evidence="1" key="2">
    <citation type="submission" date="2023-05" db="EMBL/GenBank/DDBJ databases">
        <authorList>
            <consortium name="Lawrence Berkeley National Laboratory"/>
            <person name="Steindorff A."/>
            <person name="Hensen N."/>
            <person name="Bonometti L."/>
            <person name="Westerberg I."/>
            <person name="Brannstrom I.O."/>
            <person name="Guillou S."/>
            <person name="Cros-Aarteil S."/>
            <person name="Calhoun S."/>
            <person name="Haridas S."/>
            <person name="Kuo A."/>
            <person name="Mondo S."/>
            <person name="Pangilinan J."/>
            <person name="Riley R."/>
            <person name="Labutti K."/>
            <person name="Andreopoulos B."/>
            <person name="Lipzen A."/>
            <person name="Chen C."/>
            <person name="Yanf M."/>
            <person name="Daum C."/>
            <person name="Ng V."/>
            <person name="Clum A."/>
            <person name="Ohm R."/>
            <person name="Martin F."/>
            <person name="Silar P."/>
            <person name="Natvig D."/>
            <person name="Lalanne C."/>
            <person name="Gautier V."/>
            <person name="Ament-Velasquez S.L."/>
            <person name="Kruys A."/>
            <person name="Hutchinson M.I."/>
            <person name="Powell A.J."/>
            <person name="Barry K."/>
            <person name="Miller A.N."/>
            <person name="Grigoriev I.V."/>
            <person name="Debuchy R."/>
            <person name="Gladieux P."/>
            <person name="Thoren M.H."/>
            <person name="Johannesson H."/>
        </authorList>
    </citation>
    <scope>NUCLEOTIDE SEQUENCE</scope>
    <source>
        <strain evidence="1">PSN243</strain>
    </source>
</reference>
<evidence type="ECO:0000313" key="1">
    <source>
        <dbReference type="EMBL" id="KAK4454216.1"/>
    </source>
</evidence>
<sequence>MEVVRYMEANNIPLDWQDAGSGRLLTLPTDEWDYHASALFSLVSAAQPASSTSALERRDTRGSVGGGGADGHPARWLCYSSGAWGYDAVVANFAVWNGITQIWIGEQERAENNNQPGDPMHVAYKLTMFAADTLTRQGCERVLGQLVNGFCQGSYADFHGGFFDVFRNKEGDDKIYSLHADPNSDVDGN</sequence>
<evidence type="ECO:0000313" key="2">
    <source>
        <dbReference type="Proteomes" id="UP001321760"/>
    </source>
</evidence>
<comment type="caution">
    <text evidence="1">The sequence shown here is derived from an EMBL/GenBank/DDBJ whole genome shotgun (WGS) entry which is preliminary data.</text>
</comment>
<gene>
    <name evidence="1" type="ORF">QBC34DRAFT_375389</name>
</gene>
<dbReference type="EMBL" id="MU865917">
    <property type="protein sequence ID" value="KAK4454216.1"/>
    <property type="molecule type" value="Genomic_DNA"/>
</dbReference>
<accession>A0AAV9H2E4</accession>
<reference evidence="1" key="1">
    <citation type="journal article" date="2023" name="Mol. Phylogenet. Evol.">
        <title>Genome-scale phylogeny and comparative genomics of the fungal order Sordariales.</title>
        <authorList>
            <person name="Hensen N."/>
            <person name="Bonometti L."/>
            <person name="Westerberg I."/>
            <person name="Brannstrom I.O."/>
            <person name="Guillou S."/>
            <person name="Cros-Aarteil S."/>
            <person name="Calhoun S."/>
            <person name="Haridas S."/>
            <person name="Kuo A."/>
            <person name="Mondo S."/>
            <person name="Pangilinan J."/>
            <person name="Riley R."/>
            <person name="LaButti K."/>
            <person name="Andreopoulos B."/>
            <person name="Lipzen A."/>
            <person name="Chen C."/>
            <person name="Yan M."/>
            <person name="Daum C."/>
            <person name="Ng V."/>
            <person name="Clum A."/>
            <person name="Steindorff A."/>
            <person name="Ohm R.A."/>
            <person name="Martin F."/>
            <person name="Silar P."/>
            <person name="Natvig D.O."/>
            <person name="Lalanne C."/>
            <person name="Gautier V."/>
            <person name="Ament-Velasquez S.L."/>
            <person name="Kruys A."/>
            <person name="Hutchinson M.I."/>
            <person name="Powell A.J."/>
            <person name="Barry K."/>
            <person name="Miller A.N."/>
            <person name="Grigoriev I.V."/>
            <person name="Debuchy R."/>
            <person name="Gladieux P."/>
            <person name="Hiltunen Thoren M."/>
            <person name="Johannesson H."/>
        </authorList>
    </citation>
    <scope>NUCLEOTIDE SEQUENCE</scope>
    <source>
        <strain evidence="1">PSN243</strain>
    </source>
</reference>
<protein>
    <submittedName>
        <fullName evidence="1">Uncharacterized protein</fullName>
    </submittedName>
</protein>
<proteinExistence type="predicted"/>
<dbReference type="AlphaFoldDB" id="A0AAV9H2E4"/>
<dbReference type="Proteomes" id="UP001321760">
    <property type="component" value="Unassembled WGS sequence"/>
</dbReference>
<organism evidence="1 2">
    <name type="scientific">Podospora aff. communis PSN243</name>
    <dbReference type="NCBI Taxonomy" id="3040156"/>
    <lineage>
        <taxon>Eukaryota</taxon>
        <taxon>Fungi</taxon>
        <taxon>Dikarya</taxon>
        <taxon>Ascomycota</taxon>
        <taxon>Pezizomycotina</taxon>
        <taxon>Sordariomycetes</taxon>
        <taxon>Sordariomycetidae</taxon>
        <taxon>Sordariales</taxon>
        <taxon>Podosporaceae</taxon>
        <taxon>Podospora</taxon>
    </lineage>
</organism>